<dbReference type="PROSITE" id="PS51644">
    <property type="entry name" value="HTH_OST"/>
    <property type="match status" value="2"/>
</dbReference>
<dbReference type="HOGENOM" id="CLU_407403_0_0_1"/>
<protein>
    <recommendedName>
        <fullName evidence="2">HTH OST-type domain-containing protein</fullName>
    </recommendedName>
</protein>
<dbReference type="OMA" id="WNIFIEY"/>
<feature type="region of interest" description="Disordered" evidence="1">
    <location>
        <begin position="686"/>
        <end position="706"/>
    </location>
</feature>
<reference evidence="3 4" key="1">
    <citation type="journal article" date="2006" name="Nature">
        <title>Global trends of whole-genome duplications revealed by the ciliate Paramecium tetraurelia.</title>
        <authorList>
            <consortium name="Genoscope"/>
            <person name="Aury J.-M."/>
            <person name="Jaillon O."/>
            <person name="Duret L."/>
            <person name="Noel B."/>
            <person name="Jubin C."/>
            <person name="Porcel B.M."/>
            <person name="Segurens B."/>
            <person name="Daubin V."/>
            <person name="Anthouard V."/>
            <person name="Aiach N."/>
            <person name="Arnaiz O."/>
            <person name="Billaut A."/>
            <person name="Beisson J."/>
            <person name="Blanc I."/>
            <person name="Bouhouche K."/>
            <person name="Camara F."/>
            <person name="Duharcourt S."/>
            <person name="Guigo R."/>
            <person name="Gogendeau D."/>
            <person name="Katinka M."/>
            <person name="Keller A.-M."/>
            <person name="Kissmehl R."/>
            <person name="Klotz C."/>
            <person name="Koll F."/>
            <person name="Le Moue A."/>
            <person name="Lepere C."/>
            <person name="Malinsky S."/>
            <person name="Nowacki M."/>
            <person name="Nowak J.K."/>
            <person name="Plattner H."/>
            <person name="Poulain J."/>
            <person name="Ruiz F."/>
            <person name="Serrano V."/>
            <person name="Zagulski M."/>
            <person name="Dessen P."/>
            <person name="Betermier M."/>
            <person name="Weissenbach J."/>
            <person name="Scarpelli C."/>
            <person name="Schachter V."/>
            <person name="Sperling L."/>
            <person name="Meyer E."/>
            <person name="Cohen J."/>
            <person name="Wincker P."/>
        </authorList>
    </citation>
    <scope>NUCLEOTIDE SEQUENCE [LARGE SCALE GENOMIC DNA]</scope>
    <source>
        <strain evidence="3 4">Stock d4-2</strain>
    </source>
</reference>
<dbReference type="InParanoid" id="A0C728"/>
<sequence>MQYLQKKTQSQGDQVNQRQNIIDDSFLDESIHLDSESSRENLKTLINCKAEHTLSTKESCNSNSFTLSSNKVIEFLIQFKFLAYEILEWETLDNTLPSEVYNFLSILKCQCYAGTITYTIEQIEVLINQSQIYVYLIKNKNSKNLLEFLSQILDKGWIFKTIRIFNGSILNFYALAVKTLTFENLFWIIKSLKKDLITPTESSVQSRIKECYGLKYKRKEWNLIINQIKSEKSSQGKQVELPMIQVIQIKDPFIQEETQGIYIQNQNWNPEDEFQEDLYQKQEWNIFIEYLQSIIDDQNDYQFFKDGGYGCAQFIKLFGPKNLRELSLARLKLYTHMAINKHYIRNTKKVQYNREKSEYATDDSQDRDNNIKMKIEELKEQLIQLLLESQDGYSVSFTQIPKLLKKRVNFKINLIDLGFPKLRNFIESIKEEISIEKNGRNNVIVKLDRIKYWNQYQSTQQKLILDKIGGDLSNQAISSNILELLKNILSQHKYGISINELYYDLSQLLGEWFNFKKFQCQSFFQFLQNYAENILIIVCQKGNQYLIYERDLRFLPPPTYIQDSNNQQFDRNLSEVYQCNLGLSLHQSSFSNSWLGKAGDSQLRQKSLQLIEDSHQEIKENLKFIDEILGLQILQPQGYETKQNDTYSIQDWSEKSMNRFEMFSSINYGQSEIPADFDLTKELQNPLSQKQQIQQQTIQQNESKKK</sequence>
<evidence type="ECO:0000313" key="3">
    <source>
        <dbReference type="EMBL" id="CAK66595.1"/>
    </source>
</evidence>
<dbReference type="OrthoDB" id="10337127at2759"/>
<feature type="compositionally biased region" description="Low complexity" evidence="1">
    <location>
        <begin position="689"/>
        <end position="700"/>
    </location>
</feature>
<feature type="domain" description="HTH OST-type" evidence="2">
    <location>
        <begin position="374"/>
        <end position="449"/>
    </location>
</feature>
<dbReference type="InterPro" id="IPR025605">
    <property type="entry name" value="OST-HTH/LOTUS_dom"/>
</dbReference>
<name>A0C728_PARTE</name>
<dbReference type="InterPro" id="IPR025677">
    <property type="entry name" value="OST-HTH-assoc_dom"/>
</dbReference>
<evidence type="ECO:0000256" key="1">
    <source>
        <dbReference type="SAM" id="MobiDB-lite"/>
    </source>
</evidence>
<dbReference type="Pfam" id="PF14418">
    <property type="entry name" value="OHA"/>
    <property type="match status" value="1"/>
</dbReference>
<evidence type="ECO:0000259" key="2">
    <source>
        <dbReference type="PROSITE" id="PS51644"/>
    </source>
</evidence>
<dbReference type="eggNOG" id="ENOG502SNGJ">
    <property type="taxonomic scope" value="Eukaryota"/>
</dbReference>
<dbReference type="EMBL" id="CT868046">
    <property type="protein sequence ID" value="CAK66595.1"/>
    <property type="molecule type" value="Genomic_DNA"/>
</dbReference>
<dbReference type="Gene3D" id="3.30.420.610">
    <property type="entry name" value="LOTUS domain-like"/>
    <property type="match status" value="2"/>
</dbReference>
<accession>A0C728</accession>
<dbReference type="RefSeq" id="XP_001433992.1">
    <property type="nucleotide sequence ID" value="XM_001433955.1"/>
</dbReference>
<gene>
    <name evidence="3" type="ORF">GSPATT00035725001</name>
</gene>
<proteinExistence type="predicted"/>
<feature type="domain" description="HTH OST-type" evidence="2">
    <location>
        <begin position="477"/>
        <end position="551"/>
    </location>
</feature>
<evidence type="ECO:0000313" key="4">
    <source>
        <dbReference type="Proteomes" id="UP000000600"/>
    </source>
</evidence>
<dbReference type="CDD" id="cd08824">
    <property type="entry name" value="LOTUS"/>
    <property type="match status" value="1"/>
</dbReference>
<dbReference type="Pfam" id="PF12872">
    <property type="entry name" value="OST-HTH"/>
    <property type="match status" value="2"/>
</dbReference>
<dbReference type="KEGG" id="ptm:GSPATT00035725001"/>
<dbReference type="Proteomes" id="UP000000600">
    <property type="component" value="Unassembled WGS sequence"/>
</dbReference>
<dbReference type="InterPro" id="IPR041966">
    <property type="entry name" value="LOTUS-like"/>
</dbReference>
<dbReference type="GeneID" id="5019763"/>
<organism evidence="3 4">
    <name type="scientific">Paramecium tetraurelia</name>
    <dbReference type="NCBI Taxonomy" id="5888"/>
    <lineage>
        <taxon>Eukaryota</taxon>
        <taxon>Sar</taxon>
        <taxon>Alveolata</taxon>
        <taxon>Ciliophora</taxon>
        <taxon>Intramacronucleata</taxon>
        <taxon>Oligohymenophorea</taxon>
        <taxon>Peniculida</taxon>
        <taxon>Parameciidae</taxon>
        <taxon>Paramecium</taxon>
    </lineage>
</organism>
<keyword evidence="4" id="KW-1185">Reference proteome</keyword>
<dbReference type="AlphaFoldDB" id="A0C728"/>